<comment type="caution">
    <text evidence="2">The sequence shown here is derived from an EMBL/GenBank/DDBJ whole genome shotgun (WGS) entry which is preliminary data.</text>
</comment>
<evidence type="ECO:0000313" key="3">
    <source>
        <dbReference type="Proteomes" id="UP000521872"/>
    </source>
</evidence>
<sequence length="201" mass="23137">MFSHKINQVYKYSAYCRNTPTAHLSHPMDFQINPLISYTHLNPTKGHCCAIFWNLQDPPSCAYRIPRPSTQTTPHLQRDQYATQPPIAKMQIVCGILPEFWPIRIIHPNGITVGDVLDTIHSVLHRRISQEEFQLQSESRQRRINAQFLQRCNMLPTERERAECHANGVLRVDFLLDHTLFGGLSVSPNLDRTAVLTLRKA</sequence>
<protein>
    <recommendedName>
        <fullName evidence="1">DUF6699 domain-containing protein</fullName>
    </recommendedName>
</protein>
<accession>A0A8H4QYT1</accession>
<proteinExistence type="predicted"/>
<dbReference type="Pfam" id="PF20415">
    <property type="entry name" value="DUF6699"/>
    <property type="match status" value="1"/>
</dbReference>
<reference evidence="2 3" key="1">
    <citation type="submission" date="2019-12" db="EMBL/GenBank/DDBJ databases">
        <authorList>
            <person name="Floudas D."/>
            <person name="Bentzer J."/>
            <person name="Ahren D."/>
            <person name="Johansson T."/>
            <person name="Persson P."/>
            <person name="Tunlid A."/>
        </authorList>
    </citation>
    <scope>NUCLEOTIDE SEQUENCE [LARGE SCALE GENOMIC DNA]</scope>
    <source>
        <strain evidence="2 3">CBS 102.39</strain>
    </source>
</reference>
<dbReference type="EMBL" id="JAACJL010000017">
    <property type="protein sequence ID" value="KAF4618757.1"/>
    <property type="molecule type" value="Genomic_DNA"/>
</dbReference>
<dbReference type="Proteomes" id="UP000521872">
    <property type="component" value="Unassembled WGS sequence"/>
</dbReference>
<gene>
    <name evidence="2" type="ORF">D9613_010013</name>
</gene>
<organism evidence="2 3">
    <name type="scientific">Agrocybe pediades</name>
    <dbReference type="NCBI Taxonomy" id="84607"/>
    <lineage>
        <taxon>Eukaryota</taxon>
        <taxon>Fungi</taxon>
        <taxon>Dikarya</taxon>
        <taxon>Basidiomycota</taxon>
        <taxon>Agaricomycotina</taxon>
        <taxon>Agaricomycetes</taxon>
        <taxon>Agaricomycetidae</taxon>
        <taxon>Agaricales</taxon>
        <taxon>Agaricineae</taxon>
        <taxon>Strophariaceae</taxon>
        <taxon>Agrocybe</taxon>
    </lineage>
</organism>
<feature type="domain" description="DUF6699" evidence="1">
    <location>
        <begin position="51"/>
        <end position="188"/>
    </location>
</feature>
<keyword evidence="3" id="KW-1185">Reference proteome</keyword>
<evidence type="ECO:0000259" key="1">
    <source>
        <dbReference type="Pfam" id="PF20415"/>
    </source>
</evidence>
<dbReference type="InterPro" id="IPR046522">
    <property type="entry name" value="DUF6699"/>
</dbReference>
<name>A0A8H4QYT1_9AGAR</name>
<dbReference type="AlphaFoldDB" id="A0A8H4QYT1"/>
<evidence type="ECO:0000313" key="2">
    <source>
        <dbReference type="EMBL" id="KAF4618757.1"/>
    </source>
</evidence>